<comment type="caution">
    <text evidence="1">The sequence shown here is derived from an EMBL/GenBank/DDBJ whole genome shotgun (WGS) entry which is preliminary data.</text>
</comment>
<evidence type="ECO:0000313" key="1">
    <source>
        <dbReference type="EMBL" id="MBM7693727.1"/>
    </source>
</evidence>
<dbReference type="EMBL" id="JAFBFI010000015">
    <property type="protein sequence ID" value="MBM7693727.1"/>
    <property type="molecule type" value="Genomic_DNA"/>
</dbReference>
<reference evidence="1 2" key="1">
    <citation type="submission" date="2021-01" db="EMBL/GenBank/DDBJ databases">
        <title>Genomic Encyclopedia of Type Strains, Phase IV (KMG-IV): sequencing the most valuable type-strain genomes for metagenomic binning, comparative biology and taxonomic classification.</title>
        <authorList>
            <person name="Goeker M."/>
        </authorList>
    </citation>
    <scope>NUCLEOTIDE SEQUENCE [LARGE SCALE GENOMIC DNA]</scope>
    <source>
        <strain evidence="1 2">DSM 105482</strain>
    </source>
</reference>
<accession>A0ABS2QKM7</accession>
<organism evidence="1 2">
    <name type="scientific">Peribacillus deserti</name>
    <dbReference type="NCBI Taxonomy" id="673318"/>
    <lineage>
        <taxon>Bacteria</taxon>
        <taxon>Bacillati</taxon>
        <taxon>Bacillota</taxon>
        <taxon>Bacilli</taxon>
        <taxon>Bacillales</taxon>
        <taxon>Bacillaceae</taxon>
        <taxon>Peribacillus</taxon>
    </lineage>
</organism>
<evidence type="ECO:0000313" key="2">
    <source>
        <dbReference type="Proteomes" id="UP000823486"/>
    </source>
</evidence>
<gene>
    <name evidence="1" type="ORF">JOC77_003171</name>
</gene>
<dbReference type="Proteomes" id="UP000823486">
    <property type="component" value="Unassembled WGS sequence"/>
</dbReference>
<protein>
    <submittedName>
        <fullName evidence="1">Uncharacterized protein</fullName>
    </submittedName>
</protein>
<proteinExistence type="predicted"/>
<sequence>MEDQEQFLLKRELGRLLMDLSKCSRPRYKKHIRQDIDFLRMVIAKYYPLK</sequence>
<keyword evidence="2" id="KW-1185">Reference proteome</keyword>
<name>A0ABS2QKM7_9BACI</name>